<sequence>MTGKTHMAIGVASAAAFLSTSNPTPQKFIIGLSLGMMGALMPDIDIKTSKISSFGRTVLAYIFVILAVAGFVVYKGNIHLNQIKFSYKPNSMIEYGAIVILSCVIFSKLTKHRSFSHSILGLILFYVGFRLLIGEISTYFAIGFISHIAADLITNNGVELLYPMKSKMSLKLVKSGSKLDYIIGTASFALFVYITIKTF</sequence>
<comment type="caution">
    <text evidence="2">The sequence shown here is derived from an EMBL/GenBank/DDBJ whole genome shotgun (WGS) entry which is preliminary data.</text>
</comment>
<accession>A0ABW8TIH7</accession>
<dbReference type="PANTHER" id="PTHR35531:SF1">
    <property type="entry name" value="INNER MEMBRANE PROTEIN YBCI-RELATED"/>
    <property type="match status" value="1"/>
</dbReference>
<dbReference type="PANTHER" id="PTHR35531">
    <property type="entry name" value="INNER MEMBRANE PROTEIN YBCI-RELATED"/>
    <property type="match status" value="1"/>
</dbReference>
<name>A0ABW8TIH7_9CLOT</name>
<evidence type="ECO:0000313" key="2">
    <source>
        <dbReference type="EMBL" id="MFL0252369.1"/>
    </source>
</evidence>
<dbReference type="GO" id="GO:0016787">
    <property type="term" value="F:hydrolase activity"/>
    <property type="evidence" value="ECO:0007669"/>
    <property type="project" value="UniProtKB-KW"/>
</dbReference>
<keyword evidence="1" id="KW-0472">Membrane</keyword>
<evidence type="ECO:0000313" key="3">
    <source>
        <dbReference type="Proteomes" id="UP001623592"/>
    </source>
</evidence>
<feature type="transmembrane region" description="Helical" evidence="1">
    <location>
        <begin position="58"/>
        <end position="74"/>
    </location>
</feature>
<keyword evidence="1" id="KW-0812">Transmembrane</keyword>
<feature type="transmembrane region" description="Helical" evidence="1">
    <location>
        <begin position="115"/>
        <end position="133"/>
    </location>
</feature>
<dbReference type="RefSeq" id="WP_406789024.1">
    <property type="nucleotide sequence ID" value="NZ_JBJIAA010000016.1"/>
</dbReference>
<dbReference type="EMBL" id="JBJIAA010000016">
    <property type="protein sequence ID" value="MFL0252369.1"/>
    <property type="molecule type" value="Genomic_DNA"/>
</dbReference>
<keyword evidence="2" id="KW-0378">Hydrolase</keyword>
<dbReference type="Pfam" id="PF04307">
    <property type="entry name" value="YdjM"/>
    <property type="match status" value="1"/>
</dbReference>
<evidence type="ECO:0000256" key="1">
    <source>
        <dbReference type="SAM" id="Phobius"/>
    </source>
</evidence>
<dbReference type="Proteomes" id="UP001623592">
    <property type="component" value="Unassembled WGS sequence"/>
</dbReference>
<protein>
    <submittedName>
        <fullName evidence="2">Metal-dependent hydrolase</fullName>
    </submittedName>
</protein>
<keyword evidence="1" id="KW-1133">Transmembrane helix</keyword>
<reference evidence="2 3" key="1">
    <citation type="submission" date="2024-11" db="EMBL/GenBank/DDBJ databases">
        <authorList>
            <person name="Heng Y.C."/>
            <person name="Lim A.C.H."/>
            <person name="Lee J.K.Y."/>
            <person name="Kittelmann S."/>
        </authorList>
    </citation>
    <scope>NUCLEOTIDE SEQUENCE [LARGE SCALE GENOMIC DNA]</scope>
    <source>
        <strain evidence="2 3">WILCCON 0114</strain>
    </source>
</reference>
<gene>
    <name evidence="2" type="ORF">ACJDT4_18320</name>
</gene>
<keyword evidence="3" id="KW-1185">Reference proteome</keyword>
<dbReference type="InterPro" id="IPR007404">
    <property type="entry name" value="YdjM-like"/>
</dbReference>
<feature type="transmembrane region" description="Helical" evidence="1">
    <location>
        <begin position="179"/>
        <end position="196"/>
    </location>
</feature>
<organism evidence="2 3">
    <name type="scientific">Clostridium neuense</name>
    <dbReference type="NCBI Taxonomy" id="1728934"/>
    <lineage>
        <taxon>Bacteria</taxon>
        <taxon>Bacillati</taxon>
        <taxon>Bacillota</taxon>
        <taxon>Clostridia</taxon>
        <taxon>Eubacteriales</taxon>
        <taxon>Clostridiaceae</taxon>
        <taxon>Clostridium</taxon>
    </lineage>
</organism>
<proteinExistence type="predicted"/>